<keyword evidence="2" id="KW-0808">Transferase</keyword>
<evidence type="ECO:0000313" key="3">
    <source>
        <dbReference type="Proteomes" id="UP001178662"/>
    </source>
</evidence>
<dbReference type="CDD" id="cd02440">
    <property type="entry name" value="AdoMet_MTases"/>
    <property type="match status" value="1"/>
</dbReference>
<accession>A0AA95EWQ5</accession>
<organism evidence="2 3">
    <name type="scientific">Candidatus Cohnella colombiensis</name>
    <dbReference type="NCBI Taxonomy" id="3121368"/>
    <lineage>
        <taxon>Bacteria</taxon>
        <taxon>Bacillati</taxon>
        <taxon>Bacillota</taxon>
        <taxon>Bacilli</taxon>
        <taxon>Bacillales</taxon>
        <taxon>Paenibacillaceae</taxon>
        <taxon>Cohnella</taxon>
    </lineage>
</organism>
<evidence type="ECO:0000313" key="2">
    <source>
        <dbReference type="EMBL" id="WEK54838.1"/>
    </source>
</evidence>
<dbReference type="AlphaFoldDB" id="A0AA95EWQ5"/>
<dbReference type="EMBL" id="CP119317">
    <property type="protein sequence ID" value="WEK54838.1"/>
    <property type="molecule type" value="Genomic_DNA"/>
</dbReference>
<keyword evidence="2" id="KW-0489">Methyltransferase</keyword>
<evidence type="ECO:0000259" key="1">
    <source>
        <dbReference type="Pfam" id="PF08241"/>
    </source>
</evidence>
<sequence>MKQRDRDQKVHWEATAYDQTMRFVSDYGLDLFKWLNPQQGESIVDFGCGTGDLASQIAGSGAEVLGVDISPEMVQRAREKYPLLRFECADGMSWTPTQTYDAVFSNAALHWMKDAEAAVETMTKCLRKGGRLVVEFGGYRNIQSIIDAMQATLENSGRMDAFVNPWYFPKVGEYAAILERHGMEVSHAMLFDRPTAQEKGEKGMLNWLHMFGTAMVPKATKAETEEWFNEVVMRLKSTQYQEGSWIADYRRIRMYALKQQ</sequence>
<dbReference type="PANTHER" id="PTHR43861">
    <property type="entry name" value="TRANS-ACONITATE 2-METHYLTRANSFERASE-RELATED"/>
    <property type="match status" value="1"/>
</dbReference>
<dbReference type="SUPFAM" id="SSF53335">
    <property type="entry name" value="S-adenosyl-L-methionine-dependent methyltransferases"/>
    <property type="match status" value="1"/>
</dbReference>
<keyword evidence="3" id="KW-1185">Reference proteome</keyword>
<gene>
    <name evidence="2" type="ORF">P0Y55_01805</name>
</gene>
<dbReference type="Proteomes" id="UP001178662">
    <property type="component" value="Chromosome"/>
</dbReference>
<protein>
    <submittedName>
        <fullName evidence="2">Methyltransferase domain-containing protein</fullName>
    </submittedName>
</protein>
<dbReference type="Pfam" id="PF08241">
    <property type="entry name" value="Methyltransf_11"/>
    <property type="match status" value="1"/>
</dbReference>
<dbReference type="Gene3D" id="3.40.50.150">
    <property type="entry name" value="Vaccinia Virus protein VP39"/>
    <property type="match status" value="1"/>
</dbReference>
<dbReference type="GO" id="GO:0032259">
    <property type="term" value="P:methylation"/>
    <property type="evidence" value="ECO:0007669"/>
    <property type="project" value="UniProtKB-KW"/>
</dbReference>
<name>A0AA95EWQ5_9BACL</name>
<feature type="domain" description="Methyltransferase type 11" evidence="1">
    <location>
        <begin position="44"/>
        <end position="134"/>
    </location>
</feature>
<proteinExistence type="predicted"/>
<dbReference type="GO" id="GO:0008757">
    <property type="term" value="F:S-adenosylmethionine-dependent methyltransferase activity"/>
    <property type="evidence" value="ECO:0007669"/>
    <property type="project" value="InterPro"/>
</dbReference>
<dbReference type="InterPro" id="IPR029063">
    <property type="entry name" value="SAM-dependent_MTases_sf"/>
</dbReference>
<dbReference type="InterPro" id="IPR013216">
    <property type="entry name" value="Methyltransf_11"/>
</dbReference>
<reference evidence="2" key="1">
    <citation type="submission" date="2023-03" db="EMBL/GenBank/DDBJ databases">
        <title>Andean soil-derived lignocellulolytic bacterial consortium as a source of novel taxa and putative plastic-active enzymes.</title>
        <authorList>
            <person name="Diaz-Garcia L."/>
            <person name="Chuvochina M."/>
            <person name="Feuerriegel G."/>
            <person name="Bunk B."/>
            <person name="Sproer C."/>
            <person name="Streit W.R."/>
            <person name="Rodriguez L.M."/>
            <person name="Overmann J."/>
            <person name="Jimenez D.J."/>
        </authorList>
    </citation>
    <scope>NUCLEOTIDE SEQUENCE</scope>
    <source>
        <strain evidence="2">MAG 2441</strain>
    </source>
</reference>
<dbReference type="PANTHER" id="PTHR43861:SF1">
    <property type="entry name" value="TRANS-ACONITATE 2-METHYLTRANSFERASE"/>
    <property type="match status" value="1"/>
</dbReference>